<feature type="chain" id="PRO_5003150129" description="Uncharacterized protein TP-0789 domain-containing protein" evidence="1">
    <location>
        <begin position="25"/>
        <end position="218"/>
    </location>
</feature>
<dbReference type="Gene3D" id="2.50.20.10">
    <property type="entry name" value="Lipoprotein localisation LolA/LolB/LppX"/>
    <property type="match status" value="1"/>
</dbReference>
<dbReference type="Pfam" id="PF17131">
    <property type="entry name" value="LolA_like"/>
    <property type="match status" value="1"/>
</dbReference>
<evidence type="ECO:0000313" key="4">
    <source>
        <dbReference type="Proteomes" id="UP000009047"/>
    </source>
</evidence>
<dbReference type="Proteomes" id="UP000009047">
    <property type="component" value="Chromosome"/>
</dbReference>
<dbReference type="EMBL" id="CP002085">
    <property type="protein sequence ID" value="ADK85610.1"/>
    <property type="molecule type" value="Genomic_DNA"/>
</dbReference>
<dbReference type="STRING" id="644282.Deba_2247"/>
<evidence type="ECO:0000259" key="2">
    <source>
        <dbReference type="Pfam" id="PF17131"/>
    </source>
</evidence>
<proteinExistence type="predicted"/>
<protein>
    <recommendedName>
        <fullName evidence="2">Uncharacterized protein TP-0789 domain-containing protein</fullName>
    </recommendedName>
</protein>
<evidence type="ECO:0000313" key="3">
    <source>
        <dbReference type="EMBL" id="ADK85610.1"/>
    </source>
</evidence>
<organism evidence="3 4">
    <name type="scientific">Desulfarculus baarsii (strain ATCC 33931 / DSM 2075 / LMG 7858 / VKM B-1802 / 2st14)</name>
    <dbReference type="NCBI Taxonomy" id="644282"/>
    <lineage>
        <taxon>Bacteria</taxon>
        <taxon>Pseudomonadati</taxon>
        <taxon>Thermodesulfobacteriota</taxon>
        <taxon>Desulfarculia</taxon>
        <taxon>Desulfarculales</taxon>
        <taxon>Desulfarculaceae</taxon>
        <taxon>Desulfarculus</taxon>
    </lineage>
</organism>
<gene>
    <name evidence="3" type="ordered locus">Deba_2247</name>
</gene>
<dbReference type="CDD" id="cd16329">
    <property type="entry name" value="LolA_like"/>
    <property type="match status" value="1"/>
</dbReference>
<feature type="domain" description="Uncharacterized protein TP-0789" evidence="2">
    <location>
        <begin position="77"/>
        <end position="217"/>
    </location>
</feature>
<sequence>MNAKRLWAMMLCCAGLLTGMAVGAAAGELTGRQIMENVDKATKASDTSQIISIVVERGDQKLSRRVRGLNKKTPWGEKDLMTFELPEDVKNIKYLTWNYTDPAQRDDMWVYMPSEKLVRRISGGGMKSVFMRSDLYNEDMKTVNLDDDDYELLRNEKCGEATCHVVQRVKKDQSDTNYARRVVWVREDIWQPVKVEYFDKKNRLVKTAHMGGFQNVQI</sequence>
<dbReference type="eggNOG" id="COG2834">
    <property type="taxonomic scope" value="Bacteria"/>
</dbReference>
<keyword evidence="1" id="KW-0732">Signal</keyword>
<dbReference type="HOGENOM" id="CLU_074356_1_0_7"/>
<reference evidence="3 4" key="1">
    <citation type="journal article" date="2010" name="Stand. Genomic Sci.">
        <title>Complete genome sequence of Desulfarculus baarsii type strain (2st14).</title>
        <authorList>
            <person name="Sun H."/>
            <person name="Spring S."/>
            <person name="Lapidus A."/>
            <person name="Davenport K."/>
            <person name="Del Rio T.G."/>
            <person name="Tice H."/>
            <person name="Nolan M."/>
            <person name="Copeland A."/>
            <person name="Cheng J.F."/>
            <person name="Lucas S."/>
            <person name="Tapia R."/>
            <person name="Goodwin L."/>
            <person name="Pitluck S."/>
            <person name="Ivanova N."/>
            <person name="Pagani I."/>
            <person name="Mavromatis K."/>
            <person name="Ovchinnikova G."/>
            <person name="Pati A."/>
            <person name="Chen A."/>
            <person name="Palaniappan K."/>
            <person name="Hauser L."/>
            <person name="Chang Y.J."/>
            <person name="Jeffries C.D."/>
            <person name="Detter J.C."/>
            <person name="Han C."/>
            <person name="Rohde M."/>
            <person name="Brambilla E."/>
            <person name="Goker M."/>
            <person name="Woyke T."/>
            <person name="Bristow J."/>
            <person name="Eisen J.A."/>
            <person name="Markowitz V."/>
            <person name="Hugenholtz P."/>
            <person name="Kyrpides N.C."/>
            <person name="Klenk H.P."/>
            <person name="Land M."/>
        </authorList>
    </citation>
    <scope>NUCLEOTIDE SEQUENCE [LARGE SCALE GENOMIC DNA]</scope>
    <source>
        <strain evidence="4">ATCC 33931 / DSM 2075 / LMG 7858 / VKM B-1802 / 2st14</strain>
    </source>
</reference>
<dbReference type="KEGG" id="dbr:Deba_2247"/>
<dbReference type="InterPro" id="IPR033399">
    <property type="entry name" value="TP_0789-like"/>
</dbReference>
<name>E1QJ67_DESB2</name>
<dbReference type="AlphaFoldDB" id="E1QJ67"/>
<dbReference type="RefSeq" id="WP_013259049.1">
    <property type="nucleotide sequence ID" value="NC_014365.1"/>
</dbReference>
<feature type="signal peptide" evidence="1">
    <location>
        <begin position="1"/>
        <end position="24"/>
    </location>
</feature>
<accession>E1QJ67</accession>
<keyword evidence="4" id="KW-1185">Reference proteome</keyword>
<evidence type="ECO:0000256" key="1">
    <source>
        <dbReference type="SAM" id="SignalP"/>
    </source>
</evidence>